<comment type="caution">
    <text evidence="2">The sequence shown here is derived from an EMBL/GenBank/DDBJ whole genome shotgun (WGS) entry which is preliminary data.</text>
</comment>
<gene>
    <name evidence="2" type="ORF">CUNI_LOCUS21836</name>
</gene>
<reference evidence="2" key="1">
    <citation type="submission" date="2021-04" db="EMBL/GenBank/DDBJ databases">
        <authorList>
            <consortium name="Molecular Ecology Group"/>
        </authorList>
    </citation>
    <scope>NUCLEOTIDE SEQUENCE</scope>
</reference>
<feature type="compositionally biased region" description="Basic and acidic residues" evidence="1">
    <location>
        <begin position="160"/>
        <end position="170"/>
    </location>
</feature>
<sequence length="170" mass="19931">MSSLNTAAVGFLAVPAKLPKEWQPKLNEWNPYHCSHPDVARAGWRKWSAEQPGWQAWKASSRHPDWYNREVNYIVQANNKNKNWHWEQPSKPTSRQYASIPGDNEPTLKVGQKLFPHNRGYHGNLSYPQPFPQEVPTPKWGLYHPGHYQEPTRLNHFPPIHHEGYQKRDQ</sequence>
<feature type="region of interest" description="Disordered" evidence="1">
    <location>
        <begin position="151"/>
        <end position="170"/>
    </location>
</feature>
<organism evidence="2 3">
    <name type="scientific">Candidula unifasciata</name>
    <dbReference type="NCBI Taxonomy" id="100452"/>
    <lineage>
        <taxon>Eukaryota</taxon>
        <taxon>Metazoa</taxon>
        <taxon>Spiralia</taxon>
        <taxon>Lophotrochozoa</taxon>
        <taxon>Mollusca</taxon>
        <taxon>Gastropoda</taxon>
        <taxon>Heterobranchia</taxon>
        <taxon>Euthyneura</taxon>
        <taxon>Panpulmonata</taxon>
        <taxon>Eupulmonata</taxon>
        <taxon>Stylommatophora</taxon>
        <taxon>Helicina</taxon>
        <taxon>Helicoidea</taxon>
        <taxon>Geomitridae</taxon>
        <taxon>Candidula</taxon>
    </lineage>
</organism>
<dbReference type="AlphaFoldDB" id="A0A8S4A7N1"/>
<proteinExistence type="predicted"/>
<keyword evidence="3" id="KW-1185">Reference proteome</keyword>
<dbReference type="Proteomes" id="UP000678393">
    <property type="component" value="Unassembled WGS sequence"/>
</dbReference>
<name>A0A8S4A7N1_9EUPU</name>
<evidence type="ECO:0000313" key="2">
    <source>
        <dbReference type="EMBL" id="CAG5136278.1"/>
    </source>
</evidence>
<protein>
    <submittedName>
        <fullName evidence="2">Uncharacterized protein</fullName>
    </submittedName>
</protein>
<evidence type="ECO:0000256" key="1">
    <source>
        <dbReference type="SAM" id="MobiDB-lite"/>
    </source>
</evidence>
<dbReference type="EMBL" id="CAJHNH020008513">
    <property type="protein sequence ID" value="CAG5136278.1"/>
    <property type="molecule type" value="Genomic_DNA"/>
</dbReference>
<evidence type="ECO:0000313" key="3">
    <source>
        <dbReference type="Proteomes" id="UP000678393"/>
    </source>
</evidence>
<dbReference type="OrthoDB" id="6038987at2759"/>
<accession>A0A8S4A7N1</accession>